<proteinExistence type="predicted"/>
<accession>A0ABQ1U2S1</accession>
<dbReference type="Proteomes" id="UP000638462">
    <property type="component" value="Unassembled WGS sequence"/>
</dbReference>
<protein>
    <recommendedName>
        <fullName evidence="1">Bacteriophage CI repressor N-terminal domain-containing protein</fullName>
    </recommendedName>
</protein>
<dbReference type="EMBL" id="BMIT01000017">
    <property type="protein sequence ID" value="GGF07142.1"/>
    <property type="molecule type" value="Genomic_DNA"/>
</dbReference>
<gene>
    <name evidence="2" type="ORF">GCM10008027_35070</name>
</gene>
<feature type="domain" description="Bacteriophage CI repressor N-terminal" evidence="1">
    <location>
        <begin position="13"/>
        <end position="74"/>
    </location>
</feature>
<evidence type="ECO:0000259" key="1">
    <source>
        <dbReference type="Pfam" id="PF07022"/>
    </source>
</evidence>
<dbReference type="InterPro" id="IPR010982">
    <property type="entry name" value="Lambda_DNA-bd_dom_sf"/>
</dbReference>
<dbReference type="Pfam" id="PF07022">
    <property type="entry name" value="Phage_CI_repr"/>
    <property type="match status" value="1"/>
</dbReference>
<reference evidence="3" key="1">
    <citation type="journal article" date="2019" name="Int. J. Syst. Evol. Microbiol.">
        <title>The Global Catalogue of Microorganisms (GCM) 10K type strain sequencing project: providing services to taxonomists for standard genome sequencing and annotation.</title>
        <authorList>
            <consortium name="The Broad Institute Genomics Platform"/>
            <consortium name="The Broad Institute Genome Sequencing Center for Infectious Disease"/>
            <person name="Wu L."/>
            <person name="Ma J."/>
        </authorList>
    </citation>
    <scope>NUCLEOTIDE SEQUENCE [LARGE SCALE GENOMIC DNA]</scope>
    <source>
        <strain evidence="3">CGMCC 1.15394</strain>
    </source>
</reference>
<keyword evidence="3" id="KW-1185">Reference proteome</keyword>
<name>A0ABQ1U2S1_9GAMM</name>
<evidence type="ECO:0000313" key="2">
    <source>
        <dbReference type="EMBL" id="GGF07142.1"/>
    </source>
</evidence>
<sequence length="151" mass="16627">MVFDKVDLIDTEAVIERLKVKLNIHSNRQLSSELGMSINAIAQSKAKNTLPYGPIVEYCVDKGYDLNEVFTGIGTGSIVQKAAAPTSDDALRALDMVEKILERELYSRNLPADRLLTVANKLRPVLIKACFENDFCEPLVETMAKGALTLA</sequence>
<dbReference type="RefSeq" id="WP_188730654.1">
    <property type="nucleotide sequence ID" value="NZ_BMIT01000017.1"/>
</dbReference>
<dbReference type="Gene3D" id="1.10.260.40">
    <property type="entry name" value="lambda repressor-like DNA-binding domains"/>
    <property type="match status" value="1"/>
</dbReference>
<evidence type="ECO:0000313" key="3">
    <source>
        <dbReference type="Proteomes" id="UP000638462"/>
    </source>
</evidence>
<organism evidence="2 3">
    <name type="scientific">Pseudoalteromonas gelatinilytica</name>
    <dbReference type="NCBI Taxonomy" id="1703256"/>
    <lineage>
        <taxon>Bacteria</taxon>
        <taxon>Pseudomonadati</taxon>
        <taxon>Pseudomonadota</taxon>
        <taxon>Gammaproteobacteria</taxon>
        <taxon>Alteromonadales</taxon>
        <taxon>Pseudoalteromonadaceae</taxon>
        <taxon>Pseudoalteromonas</taxon>
    </lineage>
</organism>
<comment type="caution">
    <text evidence="2">The sequence shown here is derived from an EMBL/GenBank/DDBJ whole genome shotgun (WGS) entry which is preliminary data.</text>
</comment>
<dbReference type="InterPro" id="IPR010744">
    <property type="entry name" value="Phage_CI_N"/>
</dbReference>